<dbReference type="Pfam" id="PF13692">
    <property type="entry name" value="Glyco_trans_1_4"/>
    <property type="match status" value="1"/>
</dbReference>
<dbReference type="CDD" id="cd03794">
    <property type="entry name" value="GT4_WbuB-like"/>
    <property type="match status" value="1"/>
</dbReference>
<protein>
    <submittedName>
        <fullName evidence="2">Glycosyltransferase family 4 protein</fullName>
    </submittedName>
</protein>
<feature type="domain" description="Glycosyltransferase subfamily 4-like N-terminal" evidence="1">
    <location>
        <begin position="16"/>
        <end position="192"/>
    </location>
</feature>
<dbReference type="PANTHER" id="PTHR45947">
    <property type="entry name" value="SULFOQUINOVOSYL TRANSFERASE SQD2"/>
    <property type="match status" value="1"/>
</dbReference>
<proteinExistence type="predicted"/>
<organism evidence="2 3">
    <name type="scientific">Sabulicella glaciei</name>
    <dbReference type="NCBI Taxonomy" id="2984948"/>
    <lineage>
        <taxon>Bacteria</taxon>
        <taxon>Pseudomonadati</taxon>
        <taxon>Pseudomonadota</taxon>
        <taxon>Alphaproteobacteria</taxon>
        <taxon>Acetobacterales</taxon>
        <taxon>Acetobacteraceae</taxon>
        <taxon>Sabulicella</taxon>
    </lineage>
</organism>
<comment type="caution">
    <text evidence="2">The sequence shown here is derived from an EMBL/GenBank/DDBJ whole genome shotgun (WGS) entry which is preliminary data.</text>
</comment>
<dbReference type="Gene3D" id="3.40.50.2000">
    <property type="entry name" value="Glycogen Phosphorylase B"/>
    <property type="match status" value="2"/>
</dbReference>
<dbReference type="Pfam" id="PF13579">
    <property type="entry name" value="Glyco_trans_4_4"/>
    <property type="match status" value="1"/>
</dbReference>
<accession>A0ABT3NWP5</accession>
<dbReference type="EMBL" id="JAPFQI010000006">
    <property type="protein sequence ID" value="MCW8085989.1"/>
    <property type="molecule type" value="Genomic_DNA"/>
</dbReference>
<keyword evidence="3" id="KW-1185">Reference proteome</keyword>
<gene>
    <name evidence="2" type="ORF">OF850_10155</name>
</gene>
<evidence type="ECO:0000259" key="1">
    <source>
        <dbReference type="Pfam" id="PF13579"/>
    </source>
</evidence>
<evidence type="ECO:0000313" key="3">
    <source>
        <dbReference type="Proteomes" id="UP001526430"/>
    </source>
</evidence>
<dbReference type="SUPFAM" id="SSF53756">
    <property type="entry name" value="UDP-Glycosyltransferase/glycogen phosphorylase"/>
    <property type="match status" value="1"/>
</dbReference>
<evidence type="ECO:0000313" key="2">
    <source>
        <dbReference type="EMBL" id="MCW8085989.1"/>
    </source>
</evidence>
<reference evidence="2 3" key="1">
    <citation type="submission" date="2022-10" db="EMBL/GenBank/DDBJ databases">
        <title>Roseococcus glaciei nov., sp. nov., isolated from glacier.</title>
        <authorList>
            <person name="Liu Q."/>
            <person name="Xin Y.-H."/>
        </authorList>
    </citation>
    <scope>NUCLEOTIDE SEQUENCE [LARGE SCALE GENOMIC DNA]</scope>
    <source>
        <strain evidence="2 3">MDT2-1-1</strain>
    </source>
</reference>
<sequence length="412" mass="43678">MSRILYLHQHFSTPDGGTATRSYAHARALARAGHEVTVATGRYAGAETGLSGPFRLSRRDGEVAGFRVVEWDIPYEGGMSLGARALAFARYALRALPPALSGHDLVIASSTPLSVAVPALLAKRLRGTPFLFEMRDPWPELPRALGLRNRPILAAMEALAGAACREASGVVALSEGMAELARARGARRVEVIGQGCDLDLFGPHIPAWRPEEAASHEALAVYAGAHGNSNGLGLLLEAAARLRAAGEARVRIVLVGQGPAKPALMREALRRGLRNVSFLPPLPKRELARLLAGSQIGLLCLAPVGEFAEWTAPNKLMDFLAAGLPVLSNLPGAAARLLEEGECGVTVDPRDAEALAAALVRMAARPAERLKMARAARDMAQRRLDRRLLAARFVAAAETALGAPPRAFEATA</sequence>
<dbReference type="RefSeq" id="WP_301589952.1">
    <property type="nucleotide sequence ID" value="NZ_JAPFQI010000006.1"/>
</dbReference>
<dbReference type="Proteomes" id="UP001526430">
    <property type="component" value="Unassembled WGS sequence"/>
</dbReference>
<dbReference type="PANTHER" id="PTHR45947:SF3">
    <property type="entry name" value="SULFOQUINOVOSYL TRANSFERASE SQD2"/>
    <property type="match status" value="1"/>
</dbReference>
<name>A0ABT3NWP5_9PROT</name>
<dbReference type="InterPro" id="IPR028098">
    <property type="entry name" value="Glyco_trans_4-like_N"/>
</dbReference>
<dbReference type="InterPro" id="IPR050194">
    <property type="entry name" value="Glycosyltransferase_grp1"/>
</dbReference>